<dbReference type="EMBL" id="JAATJE010000002">
    <property type="protein sequence ID" value="NJC34756.1"/>
    <property type="molecule type" value="Genomic_DNA"/>
</dbReference>
<organism evidence="1 2">
    <name type="scientific">Sphingomonas jejuensis</name>
    <dbReference type="NCBI Taxonomy" id="904715"/>
    <lineage>
        <taxon>Bacteria</taxon>
        <taxon>Pseudomonadati</taxon>
        <taxon>Pseudomonadota</taxon>
        <taxon>Alphaproteobacteria</taxon>
        <taxon>Sphingomonadales</taxon>
        <taxon>Sphingomonadaceae</taxon>
        <taxon>Sphingomonas</taxon>
    </lineage>
</organism>
<reference evidence="1 2" key="1">
    <citation type="submission" date="2020-03" db="EMBL/GenBank/DDBJ databases">
        <title>Genomic Encyclopedia of Type Strains, Phase IV (KMG-IV): sequencing the most valuable type-strain genomes for metagenomic binning, comparative biology and taxonomic classification.</title>
        <authorList>
            <person name="Goeker M."/>
        </authorList>
    </citation>
    <scope>NUCLEOTIDE SEQUENCE [LARGE SCALE GENOMIC DNA]</scope>
    <source>
        <strain evidence="1 2">DSM 27651</strain>
    </source>
</reference>
<name>A0ABX0XPX7_9SPHN</name>
<gene>
    <name evidence="1" type="ORF">GGR88_002270</name>
</gene>
<dbReference type="RefSeq" id="WP_167955027.1">
    <property type="nucleotide sequence ID" value="NZ_JAATJE010000002.1"/>
</dbReference>
<evidence type="ECO:0000313" key="2">
    <source>
        <dbReference type="Proteomes" id="UP000734218"/>
    </source>
</evidence>
<keyword evidence="2" id="KW-1185">Reference proteome</keyword>
<evidence type="ECO:0008006" key="3">
    <source>
        <dbReference type="Google" id="ProtNLM"/>
    </source>
</evidence>
<comment type="caution">
    <text evidence="1">The sequence shown here is derived from an EMBL/GenBank/DDBJ whole genome shotgun (WGS) entry which is preliminary data.</text>
</comment>
<proteinExistence type="predicted"/>
<dbReference type="InterPro" id="IPR036679">
    <property type="entry name" value="FlgN-like_sf"/>
</dbReference>
<dbReference type="Proteomes" id="UP000734218">
    <property type="component" value="Unassembled WGS sequence"/>
</dbReference>
<accession>A0ABX0XPX7</accession>
<dbReference type="SUPFAM" id="SSF140566">
    <property type="entry name" value="FlgN-like"/>
    <property type="match status" value="1"/>
</dbReference>
<protein>
    <recommendedName>
        <fullName evidence="3">Flagellar protein FlgN</fullName>
    </recommendedName>
</protein>
<evidence type="ECO:0000313" key="1">
    <source>
        <dbReference type="EMBL" id="NJC34756.1"/>
    </source>
</evidence>
<sequence length="104" mass="11216">MTSRVEALRALVAVLEDEVAALKRFDVDALAQATEAKSAGCSQVAGAWGDEPITDEVRMLAEQAARLNETSRIYVNLMSANVRRRLDALTGTQAPLYRPQAAVA</sequence>